<dbReference type="GO" id="GO:0005886">
    <property type="term" value="C:plasma membrane"/>
    <property type="evidence" value="ECO:0007669"/>
    <property type="project" value="UniProtKB-SubCell"/>
</dbReference>
<dbReference type="InterPro" id="IPR004117">
    <property type="entry name" value="7tm6_olfct_rcpt"/>
</dbReference>
<dbReference type="AlphaFoldDB" id="A0A834XNL0"/>
<evidence type="ECO:0000256" key="8">
    <source>
        <dbReference type="ARBA" id="ARBA00023170"/>
    </source>
</evidence>
<dbReference type="PANTHER" id="PTHR21137">
    <property type="entry name" value="ODORANT RECEPTOR"/>
    <property type="match status" value="1"/>
</dbReference>
<feature type="transmembrane region" description="Helical" evidence="10">
    <location>
        <begin position="32"/>
        <end position="54"/>
    </location>
</feature>
<keyword evidence="9 10" id="KW-0807">Transducer</keyword>
<name>A0A834XNL0_APHGI</name>
<keyword evidence="2" id="KW-1003">Cell membrane</keyword>
<comment type="similarity">
    <text evidence="10">Belongs to the insect chemoreceptor superfamily. Heteromeric odorant receptor channel (TC 1.A.69) family.</text>
</comment>
<keyword evidence="5 10" id="KW-0552">Olfaction</keyword>
<feature type="transmembrane region" description="Helical" evidence="10">
    <location>
        <begin position="282"/>
        <end position="307"/>
    </location>
</feature>
<keyword evidence="3 10" id="KW-0716">Sensory transduction</keyword>
<dbReference type="GO" id="GO:0004984">
    <property type="term" value="F:olfactory receptor activity"/>
    <property type="evidence" value="ECO:0007669"/>
    <property type="project" value="InterPro"/>
</dbReference>
<dbReference type="EMBL" id="JACMRX010000005">
    <property type="protein sequence ID" value="KAF7988495.1"/>
    <property type="molecule type" value="Genomic_DNA"/>
</dbReference>
<dbReference type="GO" id="GO:0005549">
    <property type="term" value="F:odorant binding"/>
    <property type="evidence" value="ECO:0007669"/>
    <property type="project" value="InterPro"/>
</dbReference>
<evidence type="ECO:0000256" key="6">
    <source>
        <dbReference type="ARBA" id="ARBA00022989"/>
    </source>
</evidence>
<protein>
    <recommendedName>
        <fullName evidence="10">Odorant receptor</fullName>
    </recommendedName>
</protein>
<gene>
    <name evidence="11" type="ORF">HCN44_001068</name>
</gene>
<keyword evidence="12" id="KW-1185">Reference proteome</keyword>
<evidence type="ECO:0000256" key="2">
    <source>
        <dbReference type="ARBA" id="ARBA00022475"/>
    </source>
</evidence>
<feature type="transmembrane region" description="Helical" evidence="10">
    <location>
        <begin position="164"/>
        <end position="188"/>
    </location>
</feature>
<evidence type="ECO:0000256" key="3">
    <source>
        <dbReference type="ARBA" id="ARBA00022606"/>
    </source>
</evidence>
<evidence type="ECO:0000313" key="11">
    <source>
        <dbReference type="EMBL" id="KAF7988495.1"/>
    </source>
</evidence>
<feature type="transmembrane region" description="Helical" evidence="10">
    <location>
        <begin position="253"/>
        <end position="276"/>
    </location>
</feature>
<dbReference type="OrthoDB" id="6597368at2759"/>
<dbReference type="GO" id="GO:0007165">
    <property type="term" value="P:signal transduction"/>
    <property type="evidence" value="ECO:0007669"/>
    <property type="project" value="UniProtKB-KW"/>
</dbReference>
<evidence type="ECO:0000256" key="5">
    <source>
        <dbReference type="ARBA" id="ARBA00022725"/>
    </source>
</evidence>
<evidence type="ECO:0000256" key="4">
    <source>
        <dbReference type="ARBA" id="ARBA00022692"/>
    </source>
</evidence>
<feature type="transmembrane region" description="Helical" evidence="10">
    <location>
        <begin position="66"/>
        <end position="85"/>
    </location>
</feature>
<evidence type="ECO:0000256" key="1">
    <source>
        <dbReference type="ARBA" id="ARBA00004651"/>
    </source>
</evidence>
<proteinExistence type="inferred from homology"/>
<evidence type="ECO:0000256" key="7">
    <source>
        <dbReference type="ARBA" id="ARBA00023136"/>
    </source>
</evidence>
<keyword evidence="6 10" id="KW-1133">Transmembrane helix</keyword>
<comment type="caution">
    <text evidence="11">The sequence shown here is derived from an EMBL/GenBank/DDBJ whole genome shotgun (WGS) entry which is preliminary data.</text>
</comment>
<evidence type="ECO:0000313" key="12">
    <source>
        <dbReference type="Proteomes" id="UP000639338"/>
    </source>
</evidence>
<comment type="subcellular location">
    <subcellularLocation>
        <location evidence="1 10">Cell membrane</location>
        <topology evidence="1 10">Multi-pass membrane protein</topology>
    </subcellularLocation>
</comment>
<keyword evidence="4 10" id="KW-0812">Transmembrane</keyword>
<feature type="transmembrane region" description="Helical" evidence="10">
    <location>
        <begin position="123"/>
        <end position="144"/>
    </location>
</feature>
<keyword evidence="8 10" id="KW-0675">Receptor</keyword>
<dbReference type="Proteomes" id="UP000639338">
    <property type="component" value="Unassembled WGS sequence"/>
</dbReference>
<accession>A0A834XNL0</accession>
<evidence type="ECO:0000256" key="10">
    <source>
        <dbReference type="RuleBase" id="RU351113"/>
    </source>
</evidence>
<keyword evidence="7 10" id="KW-0472">Membrane</keyword>
<organism evidence="11 12">
    <name type="scientific">Aphidius gifuensis</name>
    <name type="common">Parasitoid wasp</name>
    <dbReference type="NCBI Taxonomy" id="684658"/>
    <lineage>
        <taxon>Eukaryota</taxon>
        <taxon>Metazoa</taxon>
        <taxon>Ecdysozoa</taxon>
        <taxon>Arthropoda</taxon>
        <taxon>Hexapoda</taxon>
        <taxon>Insecta</taxon>
        <taxon>Pterygota</taxon>
        <taxon>Neoptera</taxon>
        <taxon>Endopterygota</taxon>
        <taxon>Hymenoptera</taxon>
        <taxon>Apocrita</taxon>
        <taxon>Ichneumonoidea</taxon>
        <taxon>Braconidae</taxon>
        <taxon>Aphidiinae</taxon>
        <taxon>Aphidius</taxon>
    </lineage>
</organism>
<dbReference type="Pfam" id="PF02949">
    <property type="entry name" value="7tm_6"/>
    <property type="match status" value="1"/>
</dbReference>
<sequence>MAFFSTSLMFFKLSGVWIPQTLNNWQLKLYKFYTVAMMTMQLIFMILQFLTLAFKESRKIWNPTKVVMMGMSIAINFIKGSNILLCRNNIMKIFKDLKNDPFLPQNENEENIIKKYKTNTKQITLICTIYTVSSTMLFSLRLLIFTKPPKLSLSIGFPYDIDNFILFKLITIFQLLLVWINTLIALGYDILFLDMMMITSSQIKILSYRYKNKILSQTIDNNYTNNNFMKNVIVSFVEHHLEILKLTDNLKNIFSIPIFIQYLNSTMKICLAAYYASNMNYLSIRFMSMIFIFINYIVQISIICLSCDEVKIQFEKLSYAIYDVDWTSFDIKTRRSMIILMIKTSKPFIFKFGGFFEPSRESLTNVCITNYNYNKVSKSIVN</sequence>
<evidence type="ECO:0000256" key="9">
    <source>
        <dbReference type="ARBA" id="ARBA00023224"/>
    </source>
</evidence>
<dbReference type="PANTHER" id="PTHR21137:SF35">
    <property type="entry name" value="ODORANT RECEPTOR 19A-RELATED"/>
    <property type="match status" value="1"/>
</dbReference>
<comment type="caution">
    <text evidence="10">Lacks conserved residue(s) required for the propagation of feature annotation.</text>
</comment>
<reference evidence="11 12" key="1">
    <citation type="submission" date="2020-08" db="EMBL/GenBank/DDBJ databases">
        <title>Aphidius gifuensis genome sequencing and assembly.</title>
        <authorList>
            <person name="Du Z."/>
        </authorList>
    </citation>
    <scope>NUCLEOTIDE SEQUENCE [LARGE SCALE GENOMIC DNA]</scope>
    <source>
        <strain evidence="11">YNYX2018</strain>
        <tissue evidence="11">Adults</tissue>
    </source>
</reference>